<reference evidence="1" key="2">
    <citation type="submission" date="2015-06" db="UniProtKB">
        <authorList>
            <consortium name="EnsemblPlants"/>
        </authorList>
    </citation>
    <scope>IDENTIFICATION</scope>
    <source>
        <strain evidence="1">DM1-3 516 R44</strain>
    </source>
</reference>
<dbReference type="PaxDb" id="4113-PGSC0003DMT400092700"/>
<keyword evidence="2" id="KW-1185">Reference proteome</keyword>
<name>M1DQC8_SOLTU</name>
<evidence type="ECO:0000313" key="1">
    <source>
        <dbReference type="EnsemblPlants" id="PGSC0003DMT400092700"/>
    </source>
</evidence>
<sequence length="156" mass="17718">MIRRPKTKTLIMHSKKEEIKVHNYQELRQPITIGEYFPSWFYTKFTCDGTKSLCCNVDENEEKDATLSCPSPKDASKSSPEVEDVCMAKITFSDDDLLLGKFVASKSLQNEALPTRRTDEGFYPNAYRLLEKAGYNPTEPSKIGKASIRTYCKATT</sequence>
<organism evidence="1 2">
    <name type="scientific">Solanum tuberosum</name>
    <name type="common">Potato</name>
    <dbReference type="NCBI Taxonomy" id="4113"/>
    <lineage>
        <taxon>Eukaryota</taxon>
        <taxon>Viridiplantae</taxon>
        <taxon>Streptophyta</taxon>
        <taxon>Embryophyta</taxon>
        <taxon>Tracheophyta</taxon>
        <taxon>Spermatophyta</taxon>
        <taxon>Magnoliopsida</taxon>
        <taxon>eudicotyledons</taxon>
        <taxon>Gunneridae</taxon>
        <taxon>Pentapetalae</taxon>
        <taxon>asterids</taxon>
        <taxon>lamiids</taxon>
        <taxon>Solanales</taxon>
        <taxon>Solanaceae</taxon>
        <taxon>Solanoideae</taxon>
        <taxon>Solaneae</taxon>
        <taxon>Solanum</taxon>
    </lineage>
</organism>
<dbReference type="Gramene" id="PGSC0003DMT400092700">
    <property type="protein sequence ID" value="PGSC0003DMT400092700"/>
    <property type="gene ID" value="PGSC0003DMG400042271"/>
</dbReference>
<dbReference type="InParanoid" id="M1DQC8"/>
<reference evidence="2" key="1">
    <citation type="journal article" date="2011" name="Nature">
        <title>Genome sequence and analysis of the tuber crop potato.</title>
        <authorList>
            <consortium name="The Potato Genome Sequencing Consortium"/>
        </authorList>
    </citation>
    <scope>NUCLEOTIDE SEQUENCE [LARGE SCALE GENOMIC DNA]</scope>
    <source>
        <strain evidence="2">cv. DM1-3 516 R44</strain>
    </source>
</reference>
<evidence type="ECO:0000313" key="2">
    <source>
        <dbReference type="Proteomes" id="UP000011115"/>
    </source>
</evidence>
<protein>
    <submittedName>
        <fullName evidence="1">Uncharacterized protein</fullName>
    </submittedName>
</protein>
<dbReference type="Proteomes" id="UP000011115">
    <property type="component" value="Unassembled WGS sequence"/>
</dbReference>
<proteinExistence type="predicted"/>
<accession>M1DQC8</accession>
<dbReference type="HOGENOM" id="CLU_1689794_0_0_1"/>
<dbReference type="AlphaFoldDB" id="M1DQC8"/>
<dbReference type="EnsemblPlants" id="PGSC0003DMT400092700">
    <property type="protein sequence ID" value="PGSC0003DMT400092700"/>
    <property type="gene ID" value="PGSC0003DMG400042271"/>
</dbReference>